<dbReference type="EMBL" id="CAMXCT030002302">
    <property type="protein sequence ID" value="CAL4784498.1"/>
    <property type="molecule type" value="Genomic_DNA"/>
</dbReference>
<dbReference type="InterPro" id="IPR019734">
    <property type="entry name" value="TPR_rpt"/>
</dbReference>
<dbReference type="PROSITE" id="PS50005">
    <property type="entry name" value="TPR"/>
    <property type="match status" value="1"/>
</dbReference>
<feature type="repeat" description="TPR" evidence="3">
    <location>
        <begin position="144"/>
        <end position="177"/>
    </location>
</feature>
<evidence type="ECO:0000313" key="6">
    <source>
        <dbReference type="EMBL" id="CAL1150561.1"/>
    </source>
</evidence>
<reference evidence="5" key="1">
    <citation type="submission" date="2022-10" db="EMBL/GenBank/DDBJ databases">
        <authorList>
            <person name="Chen Y."/>
            <person name="Dougan E. K."/>
            <person name="Chan C."/>
            <person name="Rhodes N."/>
            <person name="Thang M."/>
        </authorList>
    </citation>
    <scope>NUCLEOTIDE SEQUENCE</scope>
</reference>
<keyword evidence="1" id="KW-0677">Repeat</keyword>
<sequence>MGHTQVWDVDEEPLLRHFCLEEECKEVLTWFKDANYERPQDFADRMSLAKRLRELSNNCIKELKIQDAMLFALGSLHCIDFSKGQSTLHSEEQKQEVLKATVPLLSNLSLIFLKRDDSHNCIRAASLGLTFADRLEEKPASLPAKLLYRRGLGKSHAKDFPEALKDFVESARLMPEDREIRRSLEECKAATKEQRDASDDKWRGVMRDKDAKVAKGEAFVDRLRRAPRRYARAIKRRARQALADNAETLLTFSVILLAPLFACAFGFLLRLLRRT</sequence>
<evidence type="ECO:0000256" key="2">
    <source>
        <dbReference type="ARBA" id="ARBA00022803"/>
    </source>
</evidence>
<organism evidence="5">
    <name type="scientific">Cladocopium goreaui</name>
    <dbReference type="NCBI Taxonomy" id="2562237"/>
    <lineage>
        <taxon>Eukaryota</taxon>
        <taxon>Sar</taxon>
        <taxon>Alveolata</taxon>
        <taxon>Dinophyceae</taxon>
        <taxon>Suessiales</taxon>
        <taxon>Symbiodiniaceae</taxon>
        <taxon>Cladocopium</taxon>
    </lineage>
</organism>
<keyword evidence="4" id="KW-0812">Transmembrane</keyword>
<dbReference type="PANTHER" id="PTHR11242:SF0">
    <property type="entry name" value="TPR_REGION DOMAIN-CONTAINING PROTEIN"/>
    <property type="match status" value="1"/>
</dbReference>
<keyword evidence="4" id="KW-1133">Transmembrane helix</keyword>
<dbReference type="PANTHER" id="PTHR11242">
    <property type="entry name" value="ARYL HYDROCARBON RECEPTOR INTERACTING PROTEIN RELATED"/>
    <property type="match status" value="1"/>
</dbReference>
<keyword evidence="4" id="KW-0472">Membrane</keyword>
<dbReference type="SUPFAM" id="SSF48452">
    <property type="entry name" value="TPR-like"/>
    <property type="match status" value="1"/>
</dbReference>
<evidence type="ECO:0000313" key="5">
    <source>
        <dbReference type="EMBL" id="CAI3997186.1"/>
    </source>
</evidence>
<protein>
    <submittedName>
        <fullName evidence="7">E3 ubiquitin-protein ligase CHFR</fullName>
    </submittedName>
</protein>
<dbReference type="Proteomes" id="UP001152797">
    <property type="component" value="Unassembled WGS sequence"/>
</dbReference>
<accession>A0A9P1CTL5</accession>
<dbReference type="OrthoDB" id="10410029at2759"/>
<gene>
    <name evidence="5" type="ORF">C1SCF055_LOCUS23596</name>
</gene>
<dbReference type="EMBL" id="CAMXCT020002302">
    <property type="protein sequence ID" value="CAL1150561.1"/>
    <property type="molecule type" value="Genomic_DNA"/>
</dbReference>
<dbReference type="Gene3D" id="1.25.40.10">
    <property type="entry name" value="Tetratricopeptide repeat domain"/>
    <property type="match status" value="1"/>
</dbReference>
<evidence type="ECO:0000256" key="1">
    <source>
        <dbReference type="ARBA" id="ARBA00022737"/>
    </source>
</evidence>
<dbReference type="EMBL" id="CAMXCT010002302">
    <property type="protein sequence ID" value="CAI3997186.1"/>
    <property type="molecule type" value="Genomic_DNA"/>
</dbReference>
<evidence type="ECO:0000313" key="7">
    <source>
        <dbReference type="EMBL" id="CAL4784498.1"/>
    </source>
</evidence>
<keyword evidence="8" id="KW-1185">Reference proteome</keyword>
<evidence type="ECO:0000256" key="3">
    <source>
        <dbReference type="PROSITE-ProRule" id="PRU00339"/>
    </source>
</evidence>
<feature type="transmembrane region" description="Helical" evidence="4">
    <location>
        <begin position="249"/>
        <end position="272"/>
    </location>
</feature>
<dbReference type="InterPro" id="IPR011990">
    <property type="entry name" value="TPR-like_helical_dom_sf"/>
</dbReference>
<name>A0A9P1CTL5_9DINO</name>
<dbReference type="AlphaFoldDB" id="A0A9P1CTL5"/>
<evidence type="ECO:0000256" key="4">
    <source>
        <dbReference type="SAM" id="Phobius"/>
    </source>
</evidence>
<comment type="caution">
    <text evidence="5">The sequence shown here is derived from an EMBL/GenBank/DDBJ whole genome shotgun (WGS) entry which is preliminary data.</text>
</comment>
<reference evidence="6" key="2">
    <citation type="submission" date="2024-04" db="EMBL/GenBank/DDBJ databases">
        <authorList>
            <person name="Chen Y."/>
            <person name="Shah S."/>
            <person name="Dougan E. K."/>
            <person name="Thang M."/>
            <person name="Chan C."/>
        </authorList>
    </citation>
    <scope>NUCLEOTIDE SEQUENCE [LARGE SCALE GENOMIC DNA]</scope>
</reference>
<keyword evidence="2 3" id="KW-0802">TPR repeat</keyword>
<proteinExistence type="predicted"/>
<evidence type="ECO:0000313" key="8">
    <source>
        <dbReference type="Proteomes" id="UP001152797"/>
    </source>
</evidence>
<dbReference type="InterPro" id="IPR039663">
    <property type="entry name" value="AIP/AIPL1/TTC9"/>
</dbReference>